<dbReference type="EC" id="2.4.-.-" evidence="4"/>
<feature type="region of interest" description="Disordered" evidence="1">
    <location>
        <begin position="375"/>
        <end position="394"/>
    </location>
</feature>
<accession>A0ABU2HFS1</accession>
<sequence>MSKLRVLQFITPAGFYGAERWVLALANNINHDDVICDLAVTRESPDQDLSVAEYYPRTDGQQVYYLEMNGRFDFRVVSRLREVIRTNKIDVIHTHGYKSDILGLLAAKRAGIACVSTPHGFSGKVGFKLATFIRIGTYMLRYFDRVVPLSEELMDDMKRFKVPEARTSFIRNGVDLKEIDAALASLPQGNTTDKDSPVIGFIGQMIPRKGIPDLIEVFDQIYQAQPNLRLQLLGDGNQRSELEQQAAQLSSVNAIEFLGFRSDRLELLSKFSLFVMTSSLEGIPRCMMEAMAVGIPVVAYDIPGVDQLVEHGKTGLLAPFGDKAALAACCKQVLEDPELAATLSQNAREMVHARYSAARMADEYEALFRELTGKAKPVPATQPQAQSPEKGEVG</sequence>
<dbReference type="Proteomes" id="UP001267407">
    <property type="component" value="Unassembled WGS sequence"/>
</dbReference>
<keyword evidence="5" id="KW-1185">Reference proteome</keyword>
<feature type="domain" description="Glycosyltransferase subfamily 4-like N-terminal" evidence="3">
    <location>
        <begin position="17"/>
        <end position="177"/>
    </location>
</feature>
<dbReference type="RefSeq" id="WP_310965987.1">
    <property type="nucleotide sequence ID" value="NZ_JAVMBO010000007.1"/>
</dbReference>
<dbReference type="Gene3D" id="3.40.50.2000">
    <property type="entry name" value="Glycogen Phosphorylase B"/>
    <property type="match status" value="2"/>
</dbReference>
<keyword evidence="4" id="KW-0808">Transferase</keyword>
<evidence type="ECO:0000259" key="2">
    <source>
        <dbReference type="Pfam" id="PF00534"/>
    </source>
</evidence>
<evidence type="ECO:0000313" key="4">
    <source>
        <dbReference type="EMBL" id="MDS1309924.1"/>
    </source>
</evidence>
<dbReference type="SUPFAM" id="SSF53756">
    <property type="entry name" value="UDP-Glycosyltransferase/glycogen phosphorylase"/>
    <property type="match status" value="1"/>
</dbReference>
<name>A0ABU2HFS1_9GAMM</name>
<evidence type="ECO:0000259" key="3">
    <source>
        <dbReference type="Pfam" id="PF13439"/>
    </source>
</evidence>
<proteinExistence type="predicted"/>
<dbReference type="CDD" id="cd03801">
    <property type="entry name" value="GT4_PimA-like"/>
    <property type="match status" value="1"/>
</dbReference>
<dbReference type="PANTHER" id="PTHR12526">
    <property type="entry name" value="GLYCOSYLTRANSFERASE"/>
    <property type="match status" value="1"/>
</dbReference>
<dbReference type="Pfam" id="PF13439">
    <property type="entry name" value="Glyco_transf_4"/>
    <property type="match status" value="1"/>
</dbReference>
<organism evidence="4 5">
    <name type="scientific">Marinobacter xiaoshiensis</name>
    <dbReference type="NCBI Taxonomy" id="3073652"/>
    <lineage>
        <taxon>Bacteria</taxon>
        <taxon>Pseudomonadati</taxon>
        <taxon>Pseudomonadota</taxon>
        <taxon>Gammaproteobacteria</taxon>
        <taxon>Pseudomonadales</taxon>
        <taxon>Marinobacteraceae</taxon>
        <taxon>Marinobacter</taxon>
    </lineage>
</organism>
<reference evidence="4" key="1">
    <citation type="submission" date="2023-09" db="EMBL/GenBank/DDBJ databases">
        <title>Marinobacter sediminicola sp. nov. and Marinobacter maritimum sp. nov., isolated from marine sediment.</title>
        <authorList>
            <person name="An J."/>
        </authorList>
    </citation>
    <scope>NUCLEOTIDE SEQUENCE</scope>
    <source>
        <strain evidence="4">F60267</strain>
    </source>
</reference>
<protein>
    <submittedName>
        <fullName evidence="4">Glycosyltransferase family 4 protein</fullName>
        <ecNumber evidence="4">2.4.-.-</ecNumber>
    </submittedName>
</protein>
<evidence type="ECO:0000313" key="5">
    <source>
        <dbReference type="Proteomes" id="UP001267407"/>
    </source>
</evidence>
<keyword evidence="4" id="KW-0328">Glycosyltransferase</keyword>
<comment type="caution">
    <text evidence="4">The sequence shown here is derived from an EMBL/GenBank/DDBJ whole genome shotgun (WGS) entry which is preliminary data.</text>
</comment>
<dbReference type="InterPro" id="IPR001296">
    <property type="entry name" value="Glyco_trans_1"/>
</dbReference>
<evidence type="ECO:0000256" key="1">
    <source>
        <dbReference type="SAM" id="MobiDB-lite"/>
    </source>
</evidence>
<dbReference type="Pfam" id="PF00534">
    <property type="entry name" value="Glycos_transf_1"/>
    <property type="match status" value="1"/>
</dbReference>
<dbReference type="EMBL" id="JAVMBO010000007">
    <property type="protein sequence ID" value="MDS1309924.1"/>
    <property type="molecule type" value="Genomic_DNA"/>
</dbReference>
<gene>
    <name evidence="4" type="ORF">RKA07_07350</name>
</gene>
<dbReference type="GO" id="GO:0016757">
    <property type="term" value="F:glycosyltransferase activity"/>
    <property type="evidence" value="ECO:0007669"/>
    <property type="project" value="UniProtKB-KW"/>
</dbReference>
<dbReference type="InterPro" id="IPR028098">
    <property type="entry name" value="Glyco_trans_4-like_N"/>
</dbReference>
<feature type="domain" description="Glycosyl transferase family 1" evidence="2">
    <location>
        <begin position="188"/>
        <end position="350"/>
    </location>
</feature>